<sequence>MHVLIYHVHLVYYEWNPIDNHAFLTNDITTYHIVYLNHYRLIYLR</sequence>
<evidence type="ECO:0000313" key="2">
    <source>
        <dbReference type="Proteomes" id="UP000277204"/>
    </source>
</evidence>
<dbReference type="AlphaFoldDB" id="A0A183MZT6"/>
<organism evidence="1 2">
    <name type="scientific">Schistosoma margrebowiei</name>
    <dbReference type="NCBI Taxonomy" id="48269"/>
    <lineage>
        <taxon>Eukaryota</taxon>
        <taxon>Metazoa</taxon>
        <taxon>Spiralia</taxon>
        <taxon>Lophotrochozoa</taxon>
        <taxon>Platyhelminthes</taxon>
        <taxon>Trematoda</taxon>
        <taxon>Digenea</taxon>
        <taxon>Strigeidida</taxon>
        <taxon>Schistosomatoidea</taxon>
        <taxon>Schistosomatidae</taxon>
        <taxon>Schistosoma</taxon>
    </lineage>
</organism>
<gene>
    <name evidence="1" type="ORF">SMRZ_LOCUS21561</name>
</gene>
<protein>
    <submittedName>
        <fullName evidence="1">Uncharacterized protein</fullName>
    </submittedName>
</protein>
<name>A0A183MZT6_9TREM</name>
<accession>A0A183MZT6</accession>
<dbReference type="Proteomes" id="UP000277204">
    <property type="component" value="Unassembled WGS sequence"/>
</dbReference>
<evidence type="ECO:0000313" key="1">
    <source>
        <dbReference type="EMBL" id="VDP39995.1"/>
    </source>
</evidence>
<proteinExistence type="predicted"/>
<dbReference type="EMBL" id="UZAI01018761">
    <property type="protein sequence ID" value="VDP39995.1"/>
    <property type="molecule type" value="Genomic_DNA"/>
</dbReference>
<keyword evidence="2" id="KW-1185">Reference proteome</keyword>
<reference evidence="1 2" key="1">
    <citation type="submission" date="2018-11" db="EMBL/GenBank/DDBJ databases">
        <authorList>
            <consortium name="Pathogen Informatics"/>
        </authorList>
    </citation>
    <scope>NUCLEOTIDE SEQUENCE [LARGE SCALE GENOMIC DNA]</scope>
    <source>
        <strain evidence="1 2">Zambia</strain>
    </source>
</reference>